<keyword evidence="11" id="KW-1185">Reference proteome</keyword>
<evidence type="ECO:0000256" key="6">
    <source>
        <dbReference type="ARBA" id="ARBA00023186"/>
    </source>
</evidence>
<dbReference type="InterPro" id="IPR013783">
    <property type="entry name" value="Ig-like_fold"/>
</dbReference>
<proteinExistence type="inferred from homology"/>
<dbReference type="InterPro" id="IPR050643">
    <property type="entry name" value="Periplasmic_pilus_chap"/>
</dbReference>
<dbReference type="GO" id="GO:0030288">
    <property type="term" value="C:outer membrane-bounded periplasmic space"/>
    <property type="evidence" value="ECO:0007669"/>
    <property type="project" value="InterPro"/>
</dbReference>
<evidence type="ECO:0000313" key="10">
    <source>
        <dbReference type="EMBL" id="QBR01227.1"/>
    </source>
</evidence>
<dbReference type="InterPro" id="IPR008962">
    <property type="entry name" value="PapD-like_sf"/>
</dbReference>
<dbReference type="AlphaFoldDB" id="A0A4P7D1Z9"/>
<dbReference type="InterPro" id="IPR001829">
    <property type="entry name" value="Pili_assmbl_chaperone_bac"/>
</dbReference>
<dbReference type="InterPro" id="IPR016148">
    <property type="entry name" value="Pili_assmbl_chaperone_C"/>
</dbReference>
<dbReference type="InterPro" id="IPR016147">
    <property type="entry name" value="Pili_assmbl_chaperone_N"/>
</dbReference>
<feature type="signal peptide" evidence="7">
    <location>
        <begin position="1"/>
        <end position="26"/>
    </location>
</feature>
<dbReference type="InterPro" id="IPR036316">
    <property type="entry name" value="Pili_assmbl_chap_C_dom_sf"/>
</dbReference>
<accession>A0A4P7D1Z9</accession>
<comment type="subcellular location">
    <subcellularLocation>
        <location evidence="1">Periplasm</location>
    </subcellularLocation>
</comment>
<dbReference type="PANTHER" id="PTHR30251">
    <property type="entry name" value="PILUS ASSEMBLY CHAPERONE"/>
    <property type="match status" value="1"/>
</dbReference>
<evidence type="ECO:0000256" key="4">
    <source>
        <dbReference type="ARBA" id="ARBA00022729"/>
    </source>
</evidence>
<evidence type="ECO:0000259" key="8">
    <source>
        <dbReference type="Pfam" id="PF00345"/>
    </source>
</evidence>
<dbReference type="GO" id="GO:0071555">
    <property type="term" value="P:cell wall organization"/>
    <property type="evidence" value="ECO:0007669"/>
    <property type="project" value="InterPro"/>
</dbReference>
<dbReference type="SUPFAM" id="SSF49584">
    <property type="entry name" value="Periplasmic chaperone C-domain"/>
    <property type="match status" value="1"/>
</dbReference>
<feature type="domain" description="Pili assembly chaperone N-terminal" evidence="8">
    <location>
        <begin position="28"/>
        <end position="149"/>
    </location>
</feature>
<sequence>MTWFNAKLFKVMAPLALAAQLGSASASVVMPATRVIYPADAREQTVQFTSQNDSPSVMQIWVDSGDPESTPQTADAPFIVTPPVFRINPKAGQTVRLVFTGKALPQDRESVFYLNTLEIPSINRAYADQNQMLVMLRNRLKVFYRPAGIVGSAQKAHEQLSFQLEREAGTWRVSANNGSGYYISLTDGRIVSGSQAASFTPSMVAPHAAQSWKVESARINESAPLRVKVKYVDDYGAIRDAEYPLTVTAGKN</sequence>
<dbReference type="PANTHER" id="PTHR30251:SF25">
    <property type="entry name" value="FIMBRIAE CHAPARONE"/>
    <property type="match status" value="1"/>
</dbReference>
<dbReference type="RefSeq" id="WP_134755652.1">
    <property type="nucleotide sequence ID" value="NZ_CP038150.1"/>
</dbReference>
<dbReference type="KEGG" id="ppai:E1956_28860"/>
<dbReference type="FunFam" id="2.60.40.10:FF:000458">
    <property type="entry name" value="Molecular chaperone FimC"/>
    <property type="match status" value="1"/>
</dbReference>
<dbReference type="SUPFAM" id="SSF49354">
    <property type="entry name" value="PapD-like"/>
    <property type="match status" value="1"/>
</dbReference>
<evidence type="ECO:0000256" key="1">
    <source>
        <dbReference type="ARBA" id="ARBA00004418"/>
    </source>
</evidence>
<keyword evidence="6" id="KW-0143">Chaperone</keyword>
<protein>
    <submittedName>
        <fullName evidence="10">Molecular chaperone</fullName>
    </submittedName>
</protein>
<dbReference type="Proteomes" id="UP000295727">
    <property type="component" value="Chromosome 3"/>
</dbReference>
<evidence type="ECO:0000256" key="2">
    <source>
        <dbReference type="ARBA" id="ARBA00007399"/>
    </source>
</evidence>
<evidence type="ECO:0000313" key="11">
    <source>
        <dbReference type="Proteomes" id="UP000295727"/>
    </source>
</evidence>
<feature type="domain" description="Pili assembly chaperone C-terminal" evidence="9">
    <location>
        <begin position="176"/>
        <end position="239"/>
    </location>
</feature>
<dbReference type="Pfam" id="PF00345">
    <property type="entry name" value="PapD_N"/>
    <property type="match status" value="1"/>
</dbReference>
<gene>
    <name evidence="10" type="ORF">E1956_28860</name>
</gene>
<name>A0A4P7D1Z9_9BURK</name>
<feature type="chain" id="PRO_5020994681" evidence="7">
    <location>
        <begin position="27"/>
        <end position="252"/>
    </location>
</feature>
<organism evidence="10 11">
    <name type="scientific">Paraburkholderia pallida</name>
    <dbReference type="NCBI Taxonomy" id="2547399"/>
    <lineage>
        <taxon>Bacteria</taxon>
        <taxon>Pseudomonadati</taxon>
        <taxon>Pseudomonadota</taxon>
        <taxon>Betaproteobacteria</taxon>
        <taxon>Burkholderiales</taxon>
        <taxon>Burkholderiaceae</taxon>
        <taxon>Paraburkholderia</taxon>
    </lineage>
</organism>
<dbReference type="OrthoDB" id="9131059at2"/>
<evidence type="ECO:0000256" key="7">
    <source>
        <dbReference type="SAM" id="SignalP"/>
    </source>
</evidence>
<evidence type="ECO:0000259" key="9">
    <source>
        <dbReference type="Pfam" id="PF02753"/>
    </source>
</evidence>
<keyword evidence="3" id="KW-1029">Fimbrium biogenesis</keyword>
<comment type="similarity">
    <text evidence="2">Belongs to the periplasmic pilus chaperone family.</text>
</comment>
<reference evidence="10 11" key="1">
    <citation type="submission" date="2019-03" db="EMBL/GenBank/DDBJ databases">
        <title>Paraburkholderia sp. 7MH5, isolated from subtropical forest soil.</title>
        <authorList>
            <person name="Gao Z.-H."/>
            <person name="Qiu L.-H."/>
        </authorList>
    </citation>
    <scope>NUCLEOTIDE SEQUENCE [LARGE SCALE GENOMIC DNA]</scope>
    <source>
        <strain evidence="10 11">7MH5</strain>
    </source>
</reference>
<keyword evidence="4 7" id="KW-0732">Signal</keyword>
<dbReference type="Gene3D" id="2.60.40.10">
    <property type="entry name" value="Immunoglobulins"/>
    <property type="match status" value="2"/>
</dbReference>
<evidence type="ECO:0000256" key="5">
    <source>
        <dbReference type="ARBA" id="ARBA00022764"/>
    </source>
</evidence>
<dbReference type="Pfam" id="PF02753">
    <property type="entry name" value="PapD_C"/>
    <property type="match status" value="1"/>
</dbReference>
<keyword evidence="5" id="KW-0574">Periplasm</keyword>
<evidence type="ECO:0000256" key="3">
    <source>
        <dbReference type="ARBA" id="ARBA00022558"/>
    </source>
</evidence>
<dbReference type="PRINTS" id="PR00969">
    <property type="entry name" value="CHAPERONPILI"/>
</dbReference>
<dbReference type="EMBL" id="CP038150">
    <property type="protein sequence ID" value="QBR01227.1"/>
    <property type="molecule type" value="Genomic_DNA"/>
</dbReference>